<keyword evidence="1" id="KW-0472">Membrane</keyword>
<name>A0A326RN38_9BACT</name>
<comment type="caution">
    <text evidence="2">The sequence shown here is derived from an EMBL/GenBank/DDBJ whole genome shotgun (WGS) entry which is preliminary data.</text>
</comment>
<dbReference type="OrthoDB" id="772995at2"/>
<dbReference type="AlphaFoldDB" id="A0A326RN38"/>
<feature type="transmembrane region" description="Helical" evidence="1">
    <location>
        <begin position="73"/>
        <end position="92"/>
    </location>
</feature>
<keyword evidence="1" id="KW-1133">Transmembrane helix</keyword>
<dbReference type="Proteomes" id="UP000248917">
    <property type="component" value="Unassembled WGS sequence"/>
</dbReference>
<dbReference type="EMBL" id="QKTX01000010">
    <property type="protein sequence ID" value="PZV81529.1"/>
    <property type="molecule type" value="Genomic_DNA"/>
</dbReference>
<evidence type="ECO:0000256" key="1">
    <source>
        <dbReference type="SAM" id="Phobius"/>
    </source>
</evidence>
<keyword evidence="1" id="KW-0812">Transmembrane</keyword>
<accession>A0A326RN38</accession>
<sequence>MGEKKCPNCGKWSKWTQDLQDVCEHCGNELSLKEKENIKRMESHIQDREENWMFYIKASDPSWLVYLKKTGNFFYTIFMAIISFILWLVAAFPG</sequence>
<reference evidence="2 3" key="1">
    <citation type="submission" date="2018-06" db="EMBL/GenBank/DDBJ databases">
        <title>Genomic Encyclopedia of Archaeal and Bacterial Type Strains, Phase II (KMG-II): from individual species to whole genera.</title>
        <authorList>
            <person name="Goeker M."/>
        </authorList>
    </citation>
    <scope>NUCLEOTIDE SEQUENCE [LARGE SCALE GENOMIC DNA]</scope>
    <source>
        <strain evidence="2 3">T4</strain>
    </source>
</reference>
<evidence type="ECO:0000313" key="3">
    <source>
        <dbReference type="Proteomes" id="UP000248917"/>
    </source>
</evidence>
<keyword evidence="3" id="KW-1185">Reference proteome</keyword>
<protein>
    <submittedName>
        <fullName evidence="2">Uncharacterized protein</fullName>
    </submittedName>
</protein>
<gene>
    <name evidence="2" type="ORF">CLV31_11060</name>
</gene>
<organism evidence="2 3">
    <name type="scientific">Algoriphagus aquaeductus</name>
    <dbReference type="NCBI Taxonomy" id="475299"/>
    <lineage>
        <taxon>Bacteria</taxon>
        <taxon>Pseudomonadati</taxon>
        <taxon>Bacteroidota</taxon>
        <taxon>Cytophagia</taxon>
        <taxon>Cytophagales</taxon>
        <taxon>Cyclobacteriaceae</taxon>
        <taxon>Algoriphagus</taxon>
    </lineage>
</organism>
<evidence type="ECO:0000313" key="2">
    <source>
        <dbReference type="EMBL" id="PZV81529.1"/>
    </source>
</evidence>
<dbReference type="RefSeq" id="WP_111393518.1">
    <property type="nucleotide sequence ID" value="NZ_QKTX01000010.1"/>
</dbReference>
<proteinExistence type="predicted"/>